<sequence length="677" mass="75548">MLHLSVSTAFSSEQHTTHVWWQRLRPRLTILYLVVALLLVLISGAGHLRLFHEFGKVFGGFTWAIDSDSSNGQIVIITTPPQLPPFAIPSGSLTSDTHIIKANNTPGAAGMQKVYQHAHPGEIITYTAGGDQTSSMIFTRPTSVFNWDLWWQTFGMTFIAGISWLIVGIVLLATASEWTGAVEGLTLLPPAMLLLLYSHWGNIQSATPPDFIVQMVWIPCFALLGAAFIHLSLTYRPIAMMKERNPSWLIDGLPYAPLLLLIGYEWLSFLTIGHVPIRTNIELSLGYAVLGGVVSLSIGIVSILQMLNLWPASKRRPQEVRGQIIPSRIRHHIGDLLTLWIGGIGLGFCFGVLPILLTGKTLLPLSTFYMLATIYPLILLYAIRSLRLIARLHVTLDQREEALQEQQKTARVLQKTNEELTHATELLLHADAHLRSLLSQRIHDQPKQQALRIRSLLGYWQHKLRLEMERSIDGKVTAPQIIEALGKVRKISEELERDLHGLQLLVEDAYQRRSLGLKLHLEKLVREDLPQLHPESSLQIQADLWALDALSLDLEQTDIGEKIAEAISYTVTQALLNIYNHAGASFATVRTTCEENILKVEIADDGHGFNIRNVPPEKTSLFKGELKVRAAHGTLHIESFPSPGPNHGTTILLEIPLPPEAQLPVSQALPDYKEQYN</sequence>
<organism evidence="8 9">
    <name type="scientific">Dictyobacter vulcani</name>
    <dbReference type="NCBI Taxonomy" id="2607529"/>
    <lineage>
        <taxon>Bacteria</taxon>
        <taxon>Bacillati</taxon>
        <taxon>Chloroflexota</taxon>
        <taxon>Ktedonobacteria</taxon>
        <taxon>Ktedonobacterales</taxon>
        <taxon>Dictyobacteraceae</taxon>
        <taxon>Dictyobacter</taxon>
    </lineage>
</organism>
<dbReference type="PANTHER" id="PTHR24421:SF10">
    <property type="entry name" value="NITRATE_NITRITE SENSOR PROTEIN NARQ"/>
    <property type="match status" value="1"/>
</dbReference>
<evidence type="ECO:0000256" key="6">
    <source>
        <dbReference type="SAM" id="Coils"/>
    </source>
</evidence>
<keyword evidence="5" id="KW-0902">Two-component regulatory system</keyword>
<evidence type="ECO:0000256" key="2">
    <source>
        <dbReference type="ARBA" id="ARBA00012438"/>
    </source>
</evidence>
<evidence type="ECO:0000256" key="5">
    <source>
        <dbReference type="ARBA" id="ARBA00023012"/>
    </source>
</evidence>
<evidence type="ECO:0000256" key="7">
    <source>
        <dbReference type="SAM" id="Phobius"/>
    </source>
</evidence>
<dbReference type="EC" id="2.7.13.3" evidence="2"/>
<proteinExistence type="predicted"/>
<evidence type="ECO:0000313" key="8">
    <source>
        <dbReference type="EMBL" id="GER86594.1"/>
    </source>
</evidence>
<dbReference type="EMBL" id="BKZW01000001">
    <property type="protein sequence ID" value="GER86594.1"/>
    <property type="molecule type" value="Genomic_DNA"/>
</dbReference>
<gene>
    <name evidence="8" type="ORF">KDW_07560</name>
</gene>
<keyword evidence="4" id="KW-0418">Kinase</keyword>
<evidence type="ECO:0000256" key="4">
    <source>
        <dbReference type="ARBA" id="ARBA00022777"/>
    </source>
</evidence>
<dbReference type="GO" id="GO:0000160">
    <property type="term" value="P:phosphorelay signal transduction system"/>
    <property type="evidence" value="ECO:0007669"/>
    <property type="project" value="UniProtKB-KW"/>
</dbReference>
<keyword evidence="9" id="KW-1185">Reference proteome</keyword>
<keyword evidence="6" id="KW-0175">Coiled coil</keyword>
<dbReference type="PANTHER" id="PTHR24421">
    <property type="entry name" value="NITRATE/NITRITE SENSOR PROTEIN NARX-RELATED"/>
    <property type="match status" value="1"/>
</dbReference>
<dbReference type="Gene3D" id="3.30.565.10">
    <property type="entry name" value="Histidine kinase-like ATPase, C-terminal domain"/>
    <property type="match status" value="1"/>
</dbReference>
<accession>A0A5J4KCJ3</accession>
<feature type="transmembrane region" description="Helical" evidence="7">
    <location>
        <begin position="287"/>
        <end position="312"/>
    </location>
</feature>
<dbReference type="InterPro" id="IPR036890">
    <property type="entry name" value="HATPase_C_sf"/>
</dbReference>
<comment type="catalytic activity">
    <reaction evidence="1">
        <text>ATP + protein L-histidine = ADP + protein N-phospho-L-histidine.</text>
        <dbReference type="EC" id="2.7.13.3"/>
    </reaction>
</comment>
<keyword evidence="7" id="KW-0812">Transmembrane</keyword>
<keyword evidence="7" id="KW-1133">Transmembrane helix</keyword>
<evidence type="ECO:0000256" key="1">
    <source>
        <dbReference type="ARBA" id="ARBA00000085"/>
    </source>
</evidence>
<feature type="transmembrane region" description="Helical" evidence="7">
    <location>
        <begin position="212"/>
        <end position="235"/>
    </location>
</feature>
<dbReference type="Proteomes" id="UP000326912">
    <property type="component" value="Unassembled WGS sequence"/>
</dbReference>
<feature type="transmembrane region" description="Helical" evidence="7">
    <location>
        <begin position="149"/>
        <end position="173"/>
    </location>
</feature>
<dbReference type="GO" id="GO:0004673">
    <property type="term" value="F:protein histidine kinase activity"/>
    <property type="evidence" value="ECO:0007669"/>
    <property type="project" value="UniProtKB-EC"/>
</dbReference>
<reference evidence="8 9" key="1">
    <citation type="submission" date="2019-10" db="EMBL/GenBank/DDBJ databases">
        <title>Dictyobacter vulcani sp. nov., within the class Ktedonobacteria, isolated from soil of volcanic Mt. Zao.</title>
        <authorList>
            <person name="Zheng Y."/>
            <person name="Wang C.M."/>
            <person name="Sakai Y."/>
            <person name="Abe K."/>
            <person name="Yokota A."/>
            <person name="Yabe S."/>
        </authorList>
    </citation>
    <scope>NUCLEOTIDE SEQUENCE [LARGE SCALE GENOMIC DNA]</scope>
    <source>
        <strain evidence="8 9">W12</strain>
    </source>
</reference>
<feature type="transmembrane region" description="Helical" evidence="7">
    <location>
        <begin position="180"/>
        <end position="200"/>
    </location>
</feature>
<feature type="transmembrane region" description="Helical" evidence="7">
    <location>
        <begin position="30"/>
        <end position="51"/>
    </location>
</feature>
<keyword evidence="7" id="KW-0472">Membrane</keyword>
<dbReference type="SUPFAM" id="SSF55874">
    <property type="entry name" value="ATPase domain of HSP90 chaperone/DNA topoisomerase II/histidine kinase"/>
    <property type="match status" value="1"/>
</dbReference>
<feature type="transmembrane region" description="Helical" evidence="7">
    <location>
        <begin position="247"/>
        <end position="267"/>
    </location>
</feature>
<feature type="transmembrane region" description="Helical" evidence="7">
    <location>
        <begin position="362"/>
        <end position="383"/>
    </location>
</feature>
<feature type="coiled-coil region" evidence="6">
    <location>
        <begin position="396"/>
        <end position="423"/>
    </location>
</feature>
<dbReference type="InterPro" id="IPR050482">
    <property type="entry name" value="Sensor_HK_TwoCompSys"/>
</dbReference>
<comment type="caution">
    <text evidence="8">The sequence shown here is derived from an EMBL/GenBank/DDBJ whole genome shotgun (WGS) entry which is preliminary data.</text>
</comment>
<evidence type="ECO:0000256" key="3">
    <source>
        <dbReference type="ARBA" id="ARBA00022679"/>
    </source>
</evidence>
<name>A0A5J4KCJ3_9CHLR</name>
<keyword evidence="3" id="KW-0808">Transferase</keyword>
<feature type="transmembrane region" description="Helical" evidence="7">
    <location>
        <begin position="333"/>
        <end position="356"/>
    </location>
</feature>
<dbReference type="AlphaFoldDB" id="A0A5J4KCJ3"/>
<protein>
    <recommendedName>
        <fullName evidence="2">histidine kinase</fullName>
        <ecNumber evidence="2">2.7.13.3</ecNumber>
    </recommendedName>
</protein>
<evidence type="ECO:0000313" key="9">
    <source>
        <dbReference type="Proteomes" id="UP000326912"/>
    </source>
</evidence>